<keyword evidence="2" id="KW-1185">Reference proteome</keyword>
<evidence type="ECO:0000313" key="1">
    <source>
        <dbReference type="EMBL" id="KAI9902685.1"/>
    </source>
</evidence>
<sequence>MAVKDDGPHYPTESIISKPSRKHFRVPVRSQHWQLRSLISVEKRHIVYFPGGGSSNQHVQRLNTQTRECETIKLLNFAPRCLVAQQGWLCCGGEKGEFSAIRLEEENVSSDLDLTLGLDPGQNLGEESIASLLNRARRFNKNLVAKAYKLAKDRVNCITLWFPPTTGRAHAAYTSPVAVLANNDCTVTLVDLGGLEGSETPEPLDVITYPDFVNRAIISPDGRLLIAILDDPYLYVHGRVRRESSQSWQLKQRYLLKSQIKGDRSDSRGSFAACFSESGNFLAVGTQHGTISVFDATLLTEDNVNPLISTFKSSRPESSPGAVRDMAFCPGPFDILAWTEDRGRVGVADMRSNFIIRQIVDINVDDDYEHVNILDRNTIDPRLLSRRPDNSSQDSRSPLNRHDSWLAGGRRRAAAETLETLNQPLTANEMMVLEAIQADRRRTERAYDRAHAGGPGEEPPLRSQGEGEPFRPIRERSSSMTRALGDLSRRGAAERVWSARQLLRDAHNRDTQMRGARPAEQQRLTERADRTNEGTAAVRPRAGEPEGSYISVLDILQQRERDVNGRDALRNTLENDNDAALLVPLVNQVVNRWEESALRGTLTQDPGVFDIPPSPDNTAGLSFSEDGRILFVGAQNGIYELHVNIVSRKLAPCLTPY</sequence>
<evidence type="ECO:0000313" key="2">
    <source>
        <dbReference type="Proteomes" id="UP001163324"/>
    </source>
</evidence>
<proteinExistence type="predicted"/>
<dbReference type="EMBL" id="CM047941">
    <property type="protein sequence ID" value="KAI9902685.1"/>
    <property type="molecule type" value="Genomic_DNA"/>
</dbReference>
<comment type="caution">
    <text evidence="1">The sequence shown here is derived from an EMBL/GenBank/DDBJ whole genome shotgun (WGS) entry which is preliminary data.</text>
</comment>
<protein>
    <submittedName>
        <fullName evidence="1">Uncharacterized protein</fullName>
    </submittedName>
</protein>
<name>A0ACC0VA21_9HYPO</name>
<gene>
    <name evidence="1" type="ORF">N3K66_002037</name>
</gene>
<accession>A0ACC0VA21</accession>
<reference evidence="1" key="1">
    <citation type="submission" date="2022-10" db="EMBL/GenBank/DDBJ databases">
        <title>Complete Genome of Trichothecium roseum strain YXFP-22015, a Plant Pathogen Isolated from Citrus.</title>
        <authorList>
            <person name="Wang Y."/>
            <person name="Zhu L."/>
        </authorList>
    </citation>
    <scope>NUCLEOTIDE SEQUENCE</scope>
    <source>
        <strain evidence="1">YXFP-22015</strain>
    </source>
</reference>
<dbReference type="Proteomes" id="UP001163324">
    <property type="component" value="Chromosome 2"/>
</dbReference>
<organism evidence="1 2">
    <name type="scientific">Trichothecium roseum</name>
    <dbReference type="NCBI Taxonomy" id="47278"/>
    <lineage>
        <taxon>Eukaryota</taxon>
        <taxon>Fungi</taxon>
        <taxon>Dikarya</taxon>
        <taxon>Ascomycota</taxon>
        <taxon>Pezizomycotina</taxon>
        <taxon>Sordariomycetes</taxon>
        <taxon>Hypocreomycetidae</taxon>
        <taxon>Hypocreales</taxon>
        <taxon>Hypocreales incertae sedis</taxon>
        <taxon>Trichothecium</taxon>
    </lineage>
</organism>